<evidence type="ECO:0000259" key="2">
    <source>
        <dbReference type="Pfam" id="PF01425"/>
    </source>
</evidence>
<dbReference type="Pfam" id="PF01425">
    <property type="entry name" value="Amidase"/>
    <property type="match status" value="1"/>
</dbReference>
<dbReference type="NCBIfam" id="NF005450">
    <property type="entry name" value="PRK07042.1"/>
    <property type="match status" value="1"/>
</dbReference>
<reference evidence="3 4" key="1">
    <citation type="submission" date="2020-03" db="EMBL/GenBank/DDBJ databases">
        <title>Leucobacter sp. nov., isolated from beetles.</title>
        <authorList>
            <person name="Hyun D.-W."/>
            <person name="Bae J.-W."/>
        </authorList>
    </citation>
    <scope>NUCLEOTIDE SEQUENCE [LARGE SCALE GENOMIC DNA]</scope>
    <source>
        <strain evidence="3 4">HDW9C</strain>
    </source>
</reference>
<evidence type="ECO:0000256" key="1">
    <source>
        <dbReference type="SAM" id="MobiDB-lite"/>
    </source>
</evidence>
<dbReference type="Gene3D" id="3.90.1300.10">
    <property type="entry name" value="Amidase signature (AS) domain"/>
    <property type="match status" value="1"/>
</dbReference>
<dbReference type="InterPro" id="IPR000120">
    <property type="entry name" value="Amidase"/>
</dbReference>
<dbReference type="InterPro" id="IPR036928">
    <property type="entry name" value="AS_sf"/>
</dbReference>
<gene>
    <name evidence="3" type="ORF">G7068_00255</name>
</gene>
<evidence type="ECO:0000313" key="3">
    <source>
        <dbReference type="EMBL" id="QIK61816.1"/>
    </source>
</evidence>
<dbReference type="SUPFAM" id="SSF75304">
    <property type="entry name" value="Amidase signature (AS) enzymes"/>
    <property type="match status" value="1"/>
</dbReference>
<feature type="region of interest" description="Disordered" evidence="1">
    <location>
        <begin position="125"/>
        <end position="146"/>
    </location>
</feature>
<dbReference type="GO" id="GO:0004040">
    <property type="term" value="F:amidase activity"/>
    <property type="evidence" value="ECO:0007669"/>
    <property type="project" value="UniProtKB-EC"/>
</dbReference>
<dbReference type="EMBL" id="CP049863">
    <property type="protein sequence ID" value="QIK61816.1"/>
    <property type="molecule type" value="Genomic_DNA"/>
</dbReference>
<name>A0A6G7XBH7_9MICO</name>
<feature type="domain" description="Amidase" evidence="2">
    <location>
        <begin position="65"/>
        <end position="482"/>
    </location>
</feature>
<dbReference type="PANTHER" id="PTHR11895">
    <property type="entry name" value="TRANSAMIDASE"/>
    <property type="match status" value="1"/>
</dbReference>
<dbReference type="KEGG" id="lvi:G7068_00255"/>
<accession>A0A6G7XBH7</accession>
<proteinExistence type="predicted"/>
<evidence type="ECO:0000313" key="4">
    <source>
        <dbReference type="Proteomes" id="UP000502677"/>
    </source>
</evidence>
<dbReference type="EC" id="3.5.1.4" evidence="3"/>
<protein>
    <submittedName>
        <fullName evidence="3">Amidase</fullName>
        <ecNumber evidence="3">3.5.1.4</ecNumber>
    </submittedName>
</protein>
<dbReference type="AlphaFoldDB" id="A0A6G7XBH7"/>
<dbReference type="Proteomes" id="UP000502677">
    <property type="component" value="Chromosome"/>
</dbReference>
<dbReference type="PANTHER" id="PTHR11895:SF173">
    <property type="entry name" value="GLUTAMYL-TRNA AMIDOTRANSFERASE SUBUNIT A"/>
    <property type="match status" value="1"/>
</dbReference>
<keyword evidence="3" id="KW-0378">Hydrolase</keyword>
<feature type="region of interest" description="Disordered" evidence="1">
    <location>
        <begin position="1"/>
        <end position="39"/>
    </location>
</feature>
<organism evidence="3 4">
    <name type="scientific">Leucobacter viscericola</name>
    <dbReference type="NCBI Taxonomy" id="2714935"/>
    <lineage>
        <taxon>Bacteria</taxon>
        <taxon>Bacillati</taxon>
        <taxon>Actinomycetota</taxon>
        <taxon>Actinomycetes</taxon>
        <taxon>Micrococcales</taxon>
        <taxon>Microbacteriaceae</taxon>
        <taxon>Leucobacter</taxon>
    </lineage>
</organism>
<keyword evidence="4" id="KW-1185">Reference proteome</keyword>
<dbReference type="RefSeq" id="WP_166287267.1">
    <property type="nucleotide sequence ID" value="NZ_CP049863.1"/>
</dbReference>
<sequence>MTDSPSTQASGQTASQAASQPASQAAGEPASQAAAQAASQTASLADLDAGTLAAGYANGSLTPTDVLEDVIARIELRDPELNAMYLFDADQVRADAAASTARWAAGSPLSTYDGVPVTVKENIARAGQPKPSGTAIPNPPISPGNAPTTDRLLEAGAVIVGSTTMPDWGMLSSGVSSLHGITRNGLDPALTSGGSSAGAGTAAAAGYGPLHVGTDIGGSIRLPGSWQGLTALKPSEGLIPLDVPYDGRAAGPLTRTAADAIRLMSIIAKPDERDYLTRPYCEMEWSTEPLAPNGMRVALQLEAGSGLPVEAETLAAVQRAAELFAEAGAIVEPLEPFVGADVLDGLVDFWRSRSYADYEVLSEAERACVLPFIAEWCLAGADFSAAQTIRNRNRIDEMAQLTRAATAGYDLILSPVTPVAAFAAEDPMPITDPLQTMGHISFTAPYNMSGQPAVSVGAGVQADGRTIGLQIASQIGTDPMLLRVAAWFESVRG</sequence>
<dbReference type="InterPro" id="IPR023631">
    <property type="entry name" value="Amidase_dom"/>
</dbReference>